<reference evidence="2" key="1">
    <citation type="submission" date="2017-12" db="EMBL/GenBank/DDBJ databases">
        <title>Sequencing the genomes of 1000 Actinobacteria strains.</title>
        <authorList>
            <person name="Klenk H.-P."/>
        </authorList>
    </citation>
    <scope>NUCLEOTIDE SEQUENCE [LARGE SCALE GENOMIC DNA]</scope>
    <source>
        <strain evidence="2">DSM 44228</strain>
    </source>
</reference>
<sequence length="91" mass="10057">MATVRVHPIQLEYSVAKDDTQTCNLCGAEERWTSKQQPTVFGDALKRSLHLVHLVKAHLPDVQNTFTPAERKKEKDIDAGQTTATVGQAEG</sequence>
<organism evidence="2 3">
    <name type="scientific">Saccharopolyspora spinosa</name>
    <dbReference type="NCBI Taxonomy" id="60894"/>
    <lineage>
        <taxon>Bacteria</taxon>
        <taxon>Bacillati</taxon>
        <taxon>Actinomycetota</taxon>
        <taxon>Actinomycetes</taxon>
        <taxon>Pseudonocardiales</taxon>
        <taxon>Pseudonocardiaceae</taxon>
        <taxon>Saccharopolyspora</taxon>
    </lineage>
</organism>
<comment type="caution">
    <text evidence="2">The sequence shown here is derived from an EMBL/GenBank/DDBJ whole genome shotgun (WGS) entry which is preliminary data.</text>
</comment>
<keyword evidence="3" id="KW-1185">Reference proteome</keyword>
<feature type="compositionally biased region" description="Basic and acidic residues" evidence="1">
    <location>
        <begin position="69"/>
        <end position="78"/>
    </location>
</feature>
<gene>
    <name evidence="2" type="ORF">A8926_6233</name>
</gene>
<dbReference type="RefSeq" id="WP_010314108.1">
    <property type="nucleotide sequence ID" value="NZ_CP061007.1"/>
</dbReference>
<evidence type="ECO:0000256" key="1">
    <source>
        <dbReference type="SAM" id="MobiDB-lite"/>
    </source>
</evidence>
<dbReference type="AlphaFoldDB" id="A0A2N3Y5G8"/>
<proteinExistence type="predicted"/>
<dbReference type="Proteomes" id="UP000233786">
    <property type="component" value="Unassembled WGS sequence"/>
</dbReference>
<feature type="compositionally biased region" description="Polar residues" evidence="1">
    <location>
        <begin position="80"/>
        <end position="91"/>
    </location>
</feature>
<protein>
    <submittedName>
        <fullName evidence="2">Uncharacterized protein</fullName>
    </submittedName>
</protein>
<evidence type="ECO:0000313" key="3">
    <source>
        <dbReference type="Proteomes" id="UP000233786"/>
    </source>
</evidence>
<accession>A0A2N3Y5G8</accession>
<name>A0A2N3Y5G8_SACSN</name>
<evidence type="ECO:0000313" key="2">
    <source>
        <dbReference type="EMBL" id="PKW18167.1"/>
    </source>
</evidence>
<dbReference type="EMBL" id="PJNB01000001">
    <property type="protein sequence ID" value="PKW18167.1"/>
    <property type="molecule type" value="Genomic_DNA"/>
</dbReference>
<feature type="region of interest" description="Disordered" evidence="1">
    <location>
        <begin position="65"/>
        <end position="91"/>
    </location>
</feature>